<evidence type="ECO:0000259" key="2">
    <source>
        <dbReference type="Pfam" id="PF03732"/>
    </source>
</evidence>
<name>Q2AA70_ASPOF</name>
<dbReference type="Pfam" id="PF03732">
    <property type="entry name" value="Retrotrans_gag"/>
    <property type="match status" value="1"/>
</dbReference>
<organism evidence="3">
    <name type="scientific">Asparagus officinalis</name>
    <name type="common">Garden asparagus</name>
    <dbReference type="NCBI Taxonomy" id="4686"/>
    <lineage>
        <taxon>Eukaryota</taxon>
        <taxon>Viridiplantae</taxon>
        <taxon>Streptophyta</taxon>
        <taxon>Embryophyta</taxon>
        <taxon>Tracheophyta</taxon>
        <taxon>Spermatophyta</taxon>
        <taxon>Magnoliopsida</taxon>
        <taxon>Liliopsida</taxon>
        <taxon>Asparagales</taxon>
        <taxon>Asparagaceae</taxon>
        <taxon>Asparagoideae</taxon>
        <taxon>Asparagus</taxon>
    </lineage>
</organism>
<evidence type="ECO:0000256" key="1">
    <source>
        <dbReference type="SAM" id="MobiDB-lite"/>
    </source>
</evidence>
<dbReference type="EMBL" id="AC183434">
    <property type="protein sequence ID" value="ABD63121.1"/>
    <property type="molecule type" value="Genomic_DNA"/>
</dbReference>
<feature type="domain" description="Retrotransposon gag" evidence="2">
    <location>
        <begin position="159"/>
        <end position="230"/>
    </location>
</feature>
<accession>Q2AA70</accession>
<proteinExistence type="predicted"/>
<protein>
    <recommendedName>
        <fullName evidence="2">Retrotransposon gag domain-containing protein</fullName>
    </recommendedName>
</protein>
<dbReference type="AlphaFoldDB" id="Q2AA70"/>
<dbReference type="PANTHER" id="PTHR15503:SF45">
    <property type="entry name" value="RNA-DIRECTED DNA POLYMERASE HOMOLOG"/>
    <property type="match status" value="1"/>
</dbReference>
<dbReference type="InterPro" id="IPR005162">
    <property type="entry name" value="Retrotrans_gag_dom"/>
</dbReference>
<dbReference type="InterPro" id="IPR032567">
    <property type="entry name" value="RTL1-rel"/>
</dbReference>
<feature type="region of interest" description="Disordered" evidence="1">
    <location>
        <begin position="52"/>
        <end position="71"/>
    </location>
</feature>
<dbReference type="PANTHER" id="PTHR15503">
    <property type="entry name" value="LDOC1 RELATED"/>
    <property type="match status" value="1"/>
</dbReference>
<evidence type="ECO:0000313" key="3">
    <source>
        <dbReference type="EMBL" id="ABD63121.1"/>
    </source>
</evidence>
<gene>
    <name evidence="3" type="ORF">18.t00017</name>
</gene>
<sequence>MTLGGEPAETFMVDRDGQPSVLKFPRSTATVDPLKNDIVRCKRYSGERRKSGCDSGFLPGSGERRRRMEGSNTIVPPPVIPIILIAAESPVVTPGRTPLAVTSRAVEQEAWLSTGREIPEVEGTGVSGIIILTRGPQMEGGCAYLGGWYRLHFSLEHRMVLSWEDFVYFFDEQYISSVAQVEKKLELTKLEQGDMTVAEYESRFMSLLHFTSMWKSGEHQSQMFLKGLRPSLRRYLVSRRFCLVREVADAAISQGTETAMFQKARENSTKFGQQLDKGKDPNRRVKVFSTSSRVREDHVRTSGRSSSADLRGHVITVRGLETRHRNAIVYLEEHQRIEAPPAVPRIEGPEGQVHVVQSVPQGQMDPHVSSQAAYQTPATLSSYYVSIDYFAKTVSLRASDGSEVIVATSQGNRFVESFLAYVKEVLLWDRGTSLSETRVVFEYSDVFQDILGLPLVRDIEFCIEMQPDTAPISQALYRIASAKMRELQI</sequence>
<reference evidence="3" key="1">
    <citation type="submission" date="2006-03" db="EMBL/GenBank/DDBJ databases">
        <title>Comparative Sequence and Genetic Analyses of Asparagus BACs Reveal No Microsynteny with Onion or Rice.</title>
        <authorList>
            <person name="Jernej J."/>
            <person name="Telgmann A."/>
            <person name="Jung C."/>
            <person name="Cheung F."/>
            <person name="Havey M.J."/>
            <person name="Town C.D."/>
        </authorList>
    </citation>
    <scope>NUCLEOTIDE SEQUENCE</scope>
</reference>